<evidence type="ECO:0000256" key="2">
    <source>
        <dbReference type="ARBA" id="ARBA00012438"/>
    </source>
</evidence>
<name>A0A9W6FR70_9BACT</name>
<dbReference type="SMART" id="SM00388">
    <property type="entry name" value="HisKA"/>
    <property type="match status" value="1"/>
</dbReference>
<dbReference type="InterPro" id="IPR005467">
    <property type="entry name" value="His_kinase_dom"/>
</dbReference>
<dbReference type="InterPro" id="IPR003661">
    <property type="entry name" value="HisK_dim/P_dom"/>
</dbReference>
<dbReference type="Proteomes" id="UP001144372">
    <property type="component" value="Unassembled WGS sequence"/>
</dbReference>
<dbReference type="AlphaFoldDB" id="A0A9W6FR70"/>
<evidence type="ECO:0000256" key="3">
    <source>
        <dbReference type="ARBA" id="ARBA00022553"/>
    </source>
</evidence>
<keyword evidence="12" id="KW-1185">Reference proteome</keyword>
<dbReference type="GO" id="GO:0005524">
    <property type="term" value="F:ATP binding"/>
    <property type="evidence" value="ECO:0007669"/>
    <property type="project" value="UniProtKB-KW"/>
</dbReference>
<keyword evidence="9" id="KW-1133">Transmembrane helix</keyword>
<keyword evidence="6" id="KW-0418">Kinase</keyword>
<dbReference type="CDD" id="cd00082">
    <property type="entry name" value="HisKA"/>
    <property type="match status" value="1"/>
</dbReference>
<evidence type="ECO:0000256" key="1">
    <source>
        <dbReference type="ARBA" id="ARBA00000085"/>
    </source>
</evidence>
<evidence type="ECO:0000256" key="9">
    <source>
        <dbReference type="SAM" id="Phobius"/>
    </source>
</evidence>
<dbReference type="InterPro" id="IPR036890">
    <property type="entry name" value="HATPase_C_sf"/>
</dbReference>
<dbReference type="SUPFAM" id="SSF55874">
    <property type="entry name" value="ATPase domain of HSP90 chaperone/DNA topoisomerase II/histidine kinase"/>
    <property type="match status" value="1"/>
</dbReference>
<dbReference type="InterPro" id="IPR003594">
    <property type="entry name" value="HATPase_dom"/>
</dbReference>
<keyword evidence="9" id="KW-0812">Transmembrane</keyword>
<evidence type="ECO:0000313" key="11">
    <source>
        <dbReference type="EMBL" id="GLI33242.1"/>
    </source>
</evidence>
<feature type="transmembrane region" description="Helical" evidence="9">
    <location>
        <begin position="35"/>
        <end position="55"/>
    </location>
</feature>
<feature type="transmembrane region" description="Helical" evidence="9">
    <location>
        <begin position="12"/>
        <end position="30"/>
    </location>
</feature>
<dbReference type="PANTHER" id="PTHR43065:SF46">
    <property type="entry name" value="C4-DICARBOXYLATE TRANSPORT SENSOR PROTEIN DCTB"/>
    <property type="match status" value="1"/>
</dbReference>
<evidence type="ECO:0000313" key="12">
    <source>
        <dbReference type="Proteomes" id="UP001144372"/>
    </source>
</evidence>
<sequence length="310" mass="34237">MIVQTERLSLYLQHAAPAFLTVAMSVPLWFVGSKILACLALLLGALSIVSTYHLVCLITKANAQKCYLDEQLIQSQKLASIGELSSGIAHEINNPLAIIGQEIEWMRHLLKENEEKGLKGIEDLTDSMQEIGRQVNRCREITHKLLDFARKKEPLIQGVEINKLIEDMVKLVEKDASHKDIKIIRAYRQDIPLVYTDPPLLRQVILNLLNNAAYAIGQNGNITVTTAISENRTLDIGIRDTGCGIPKEDINKIFDPFFTTKPPGKGTGLGLSICHGIIRRLGGKFSVESTVGKGTTVTVHLPLQQGEGEK</sequence>
<dbReference type="PRINTS" id="PR00344">
    <property type="entry name" value="BCTRLSENSOR"/>
</dbReference>
<protein>
    <recommendedName>
        <fullName evidence="2">histidine kinase</fullName>
        <ecNumber evidence="2">2.7.13.3</ecNumber>
    </recommendedName>
</protein>
<reference evidence="11" key="1">
    <citation type="submission" date="2022-12" db="EMBL/GenBank/DDBJ databases">
        <title>Reference genome sequencing for broad-spectrum identification of bacterial and archaeal isolates by mass spectrometry.</title>
        <authorList>
            <person name="Sekiguchi Y."/>
            <person name="Tourlousse D.M."/>
        </authorList>
    </citation>
    <scope>NUCLEOTIDE SEQUENCE</scope>
    <source>
        <strain evidence="11">ASRB1</strain>
    </source>
</reference>
<dbReference type="Pfam" id="PF02518">
    <property type="entry name" value="HATPase_c"/>
    <property type="match status" value="1"/>
</dbReference>
<keyword evidence="9" id="KW-0472">Membrane</keyword>
<dbReference type="RefSeq" id="WP_281792259.1">
    <property type="nucleotide sequence ID" value="NZ_BSDR01000001.1"/>
</dbReference>
<comment type="catalytic activity">
    <reaction evidence="1">
        <text>ATP + protein L-histidine = ADP + protein N-phospho-L-histidine.</text>
        <dbReference type="EC" id="2.7.13.3"/>
    </reaction>
</comment>
<dbReference type="InterPro" id="IPR004358">
    <property type="entry name" value="Sig_transdc_His_kin-like_C"/>
</dbReference>
<keyword evidence="8" id="KW-0902">Two-component regulatory system</keyword>
<dbReference type="EMBL" id="BSDR01000001">
    <property type="protein sequence ID" value="GLI33242.1"/>
    <property type="molecule type" value="Genomic_DNA"/>
</dbReference>
<evidence type="ECO:0000256" key="4">
    <source>
        <dbReference type="ARBA" id="ARBA00022679"/>
    </source>
</evidence>
<keyword evidence="5" id="KW-0547">Nucleotide-binding</keyword>
<dbReference type="Gene3D" id="3.30.565.10">
    <property type="entry name" value="Histidine kinase-like ATPase, C-terminal domain"/>
    <property type="match status" value="1"/>
</dbReference>
<dbReference type="GO" id="GO:0000155">
    <property type="term" value="F:phosphorelay sensor kinase activity"/>
    <property type="evidence" value="ECO:0007669"/>
    <property type="project" value="InterPro"/>
</dbReference>
<evidence type="ECO:0000259" key="10">
    <source>
        <dbReference type="PROSITE" id="PS50109"/>
    </source>
</evidence>
<keyword evidence="3" id="KW-0597">Phosphoprotein</keyword>
<evidence type="ECO:0000256" key="7">
    <source>
        <dbReference type="ARBA" id="ARBA00022840"/>
    </source>
</evidence>
<dbReference type="PROSITE" id="PS50109">
    <property type="entry name" value="HIS_KIN"/>
    <property type="match status" value="1"/>
</dbReference>
<dbReference type="Pfam" id="PF00512">
    <property type="entry name" value="HisKA"/>
    <property type="match status" value="1"/>
</dbReference>
<dbReference type="PANTHER" id="PTHR43065">
    <property type="entry name" value="SENSOR HISTIDINE KINASE"/>
    <property type="match status" value="1"/>
</dbReference>
<comment type="caution">
    <text evidence="11">The sequence shown here is derived from an EMBL/GenBank/DDBJ whole genome shotgun (WGS) entry which is preliminary data.</text>
</comment>
<dbReference type="EC" id="2.7.13.3" evidence="2"/>
<proteinExistence type="predicted"/>
<feature type="domain" description="Histidine kinase" evidence="10">
    <location>
        <begin position="87"/>
        <end position="305"/>
    </location>
</feature>
<dbReference type="Gene3D" id="1.10.287.130">
    <property type="match status" value="1"/>
</dbReference>
<keyword evidence="4" id="KW-0808">Transferase</keyword>
<evidence type="ECO:0000256" key="8">
    <source>
        <dbReference type="ARBA" id="ARBA00023012"/>
    </source>
</evidence>
<dbReference type="InterPro" id="IPR036097">
    <property type="entry name" value="HisK_dim/P_sf"/>
</dbReference>
<dbReference type="SUPFAM" id="SSF47384">
    <property type="entry name" value="Homodimeric domain of signal transducing histidine kinase"/>
    <property type="match status" value="1"/>
</dbReference>
<evidence type="ECO:0000256" key="6">
    <source>
        <dbReference type="ARBA" id="ARBA00022777"/>
    </source>
</evidence>
<accession>A0A9W6FR70</accession>
<dbReference type="SMART" id="SM00387">
    <property type="entry name" value="HATPase_c"/>
    <property type="match status" value="1"/>
</dbReference>
<keyword evidence="7" id="KW-0067">ATP-binding</keyword>
<organism evidence="11 12">
    <name type="scientific">Desulforhabdus amnigena</name>
    <dbReference type="NCBI Taxonomy" id="40218"/>
    <lineage>
        <taxon>Bacteria</taxon>
        <taxon>Pseudomonadati</taxon>
        <taxon>Thermodesulfobacteriota</taxon>
        <taxon>Syntrophobacteria</taxon>
        <taxon>Syntrophobacterales</taxon>
        <taxon>Syntrophobacteraceae</taxon>
        <taxon>Desulforhabdus</taxon>
    </lineage>
</organism>
<gene>
    <name evidence="11" type="ORF">DAMNIGENAA_06750</name>
</gene>
<evidence type="ECO:0000256" key="5">
    <source>
        <dbReference type="ARBA" id="ARBA00022741"/>
    </source>
</evidence>